<evidence type="ECO:0000313" key="1">
    <source>
        <dbReference type="EMBL" id="ADF43127.1"/>
    </source>
</evidence>
<protein>
    <submittedName>
        <fullName evidence="1">182392p</fullName>
    </submittedName>
</protein>
<dbReference type="AlphaFoldDB" id="A8HYK9"/>
<accession>A8HYK9</accession>
<proteinExistence type="predicted"/>
<name>A8HYK9_CHLRE</name>
<dbReference type="EMBL" id="GU814014">
    <property type="protein sequence ID" value="ADF43127.1"/>
    <property type="molecule type" value="Genomic_DNA"/>
</dbReference>
<gene>
    <name evidence="1" type="primary">182392p</name>
</gene>
<reference evidence="1" key="1">
    <citation type="journal article" date="2010" name="Science">
        <title>Evolution of an expanded sex-determining locus in Volvox.</title>
        <authorList>
            <person name="Ferris P."/>
            <person name="Olson B.J."/>
            <person name="De Hoff P.L."/>
            <person name="Douglass S."/>
            <person name="Casero D."/>
            <person name="Prochnik S."/>
            <person name="Geng S."/>
            <person name="Rai R."/>
            <person name="Grimwood J."/>
            <person name="Schmutz J."/>
            <person name="Nishii I."/>
            <person name="Hamaji T."/>
            <person name="Nozaki H."/>
            <person name="Pellegrini M."/>
            <person name="Umen J.G."/>
        </authorList>
    </citation>
    <scope>NUCLEOTIDE SEQUENCE</scope>
    <source>
        <strain evidence="1">CC-503</strain>
    </source>
</reference>
<sequence length="139" mass="14777">MNAFTARQVVVSRPVSKFSTTLLVLPCVKARLGVRLQASSKPDGTDRTAPNEAPDVGELAKAALVDTMKGEKMTAKDVLGEGTLNQLRRALGEERAGSFEGALDALLANRRLATLLFAVLDVALIVVAVKLFRSAVSQD</sequence>
<dbReference type="HOGENOM" id="CLU_1847949_0_0_1"/>
<organism evidence="1">
    <name type="scientific">Chlamydomonas reinhardtii</name>
    <name type="common">Chlamydomonas smithii</name>
    <dbReference type="NCBI Taxonomy" id="3055"/>
    <lineage>
        <taxon>Eukaryota</taxon>
        <taxon>Viridiplantae</taxon>
        <taxon>Chlorophyta</taxon>
        <taxon>core chlorophytes</taxon>
        <taxon>Chlorophyceae</taxon>
        <taxon>CS clade</taxon>
        <taxon>Chlamydomonadales</taxon>
        <taxon>Chlamydomonadaceae</taxon>
        <taxon>Chlamydomonas</taxon>
    </lineage>
</organism>